<organism evidence="1 2">
    <name type="scientific">Coniosporium uncinatum</name>
    <dbReference type="NCBI Taxonomy" id="93489"/>
    <lineage>
        <taxon>Eukaryota</taxon>
        <taxon>Fungi</taxon>
        <taxon>Dikarya</taxon>
        <taxon>Ascomycota</taxon>
        <taxon>Pezizomycotina</taxon>
        <taxon>Dothideomycetes</taxon>
        <taxon>Dothideomycetes incertae sedis</taxon>
        <taxon>Coniosporium</taxon>
    </lineage>
</organism>
<name>A0ACC3DKT9_9PEZI</name>
<evidence type="ECO:0000313" key="1">
    <source>
        <dbReference type="EMBL" id="KAK3077113.1"/>
    </source>
</evidence>
<reference evidence="1" key="1">
    <citation type="submission" date="2024-09" db="EMBL/GenBank/DDBJ databases">
        <title>Black Yeasts Isolated from many extreme environments.</title>
        <authorList>
            <person name="Coleine C."/>
            <person name="Stajich J.E."/>
            <person name="Selbmann L."/>
        </authorList>
    </citation>
    <scope>NUCLEOTIDE SEQUENCE</scope>
    <source>
        <strain evidence="1">CCFEE 5737</strain>
    </source>
</reference>
<accession>A0ACC3DKT9</accession>
<keyword evidence="2" id="KW-1185">Reference proteome</keyword>
<comment type="caution">
    <text evidence="1">The sequence shown here is derived from an EMBL/GenBank/DDBJ whole genome shotgun (WGS) entry which is preliminary data.</text>
</comment>
<gene>
    <name evidence="1" type="ORF">LTS18_011186</name>
</gene>
<sequence length="444" mass="49288">MADSNEKTIEPLPKVSFDKTATNGEPPVFDPSELGVLTKDGMRLHPQPTSDPLDPLNWTSLRKHGILAIVMSLYFMFTYITTTTVPSFPEIQEQYGIDIAQVNWTVAIPALGLAVGPLLWSSPADIYGRRIIFIIGTVVALAATIGAAAAPTYEGYMAARFFQGLGVSPAATVGLAIINDIFFEYQRGQKVGLWVLAIDMGLLVGPLIGGFLDLVSHYWINWFTAILFGAILLAEILFLPETLYPRNTMLVRMPYGDGVVHSASADIEKTTSRPSVAGDVELPRTRTLPFITYKPVPGMNHPKPWDSILRFIILWKFPAVAIAVFFYCFTWYWWVLSIITMLPVAYIQYTPQIQGLLFLGLILGTLFSEAFLSGTTSDWLVAKLAKKNHNIRTPEMRLWLIYPAALLSSIGLIIWGISIDMNYHWIVGQIAFFLFAAGIQMGNT</sequence>
<feature type="non-terminal residue" evidence="1">
    <location>
        <position position="444"/>
    </location>
</feature>
<evidence type="ECO:0000313" key="2">
    <source>
        <dbReference type="Proteomes" id="UP001186974"/>
    </source>
</evidence>
<protein>
    <submittedName>
        <fullName evidence="1">Uncharacterized protein</fullName>
    </submittedName>
</protein>
<proteinExistence type="predicted"/>
<dbReference type="EMBL" id="JAWDJW010003201">
    <property type="protein sequence ID" value="KAK3077113.1"/>
    <property type="molecule type" value="Genomic_DNA"/>
</dbReference>
<dbReference type="Proteomes" id="UP001186974">
    <property type="component" value="Unassembled WGS sequence"/>
</dbReference>